<keyword evidence="2 5" id="KW-0812">Transmembrane</keyword>
<evidence type="ECO:0000256" key="2">
    <source>
        <dbReference type="ARBA" id="ARBA00022692"/>
    </source>
</evidence>
<feature type="transmembrane region" description="Helical" evidence="5">
    <location>
        <begin position="339"/>
        <end position="363"/>
    </location>
</feature>
<gene>
    <name evidence="7" type="ORF">LY89DRAFT_143917</name>
</gene>
<feature type="transmembrane region" description="Helical" evidence="5">
    <location>
        <begin position="46"/>
        <end position="65"/>
    </location>
</feature>
<dbReference type="PANTHER" id="PTHR23112:SF0">
    <property type="entry name" value="TRANSMEMBRANE PROTEIN 116"/>
    <property type="match status" value="1"/>
</dbReference>
<dbReference type="Proteomes" id="UP000070700">
    <property type="component" value="Unassembled WGS sequence"/>
</dbReference>
<feature type="transmembrane region" description="Helical" evidence="5">
    <location>
        <begin position="17"/>
        <end position="34"/>
    </location>
</feature>
<organism evidence="7 8">
    <name type="scientific">Mollisia scopiformis</name>
    <name type="common">Conifer needle endophyte fungus</name>
    <name type="synonym">Phialocephala scopiformis</name>
    <dbReference type="NCBI Taxonomy" id="149040"/>
    <lineage>
        <taxon>Eukaryota</taxon>
        <taxon>Fungi</taxon>
        <taxon>Dikarya</taxon>
        <taxon>Ascomycota</taxon>
        <taxon>Pezizomycotina</taxon>
        <taxon>Leotiomycetes</taxon>
        <taxon>Helotiales</taxon>
        <taxon>Mollisiaceae</taxon>
        <taxon>Mollisia</taxon>
    </lineage>
</organism>
<dbReference type="GO" id="GO:0007166">
    <property type="term" value="P:cell surface receptor signaling pathway"/>
    <property type="evidence" value="ECO:0007669"/>
    <property type="project" value="InterPro"/>
</dbReference>
<evidence type="ECO:0000256" key="1">
    <source>
        <dbReference type="ARBA" id="ARBA00004141"/>
    </source>
</evidence>
<dbReference type="PROSITE" id="PS50261">
    <property type="entry name" value="G_PROTEIN_RECEP_F2_4"/>
    <property type="match status" value="1"/>
</dbReference>
<dbReference type="InParanoid" id="A0A194X342"/>
<dbReference type="GeneID" id="28815061"/>
<evidence type="ECO:0000313" key="8">
    <source>
        <dbReference type="Proteomes" id="UP000070700"/>
    </source>
</evidence>
<sequence length="438" mass="48882">MGLTTGQKEVLITIERTTASISVISSVILILTYLSFKDFRTLPNTIIFLASPANLLAGVAALIGGSGLDNVDGTTCQAQAFLLEWFMQSDPFWSLVAAVTVFLVFFRRWGAERITNLYWVYILFCYGIPGVAAFVCLLYKKNGPIYGNASLWCWIDQEYHWARIYTYYGPVWGSIVFSLSIYVAVGIRVYQTRSQLNDARNHPYCGTGRSSTIRSPSLLEQATEVQTTDKAPTIKYPDAVYSPTSATSPPATPPSNYTSTLTSTPVHLMPLHVIFRFMSRAAMLSVSGLRQAWKKWKNMDEVKYKYTKCAGLFAISILVTWVPASFNRIYGIIYPDGRYVYALNIASALVLPLQGFWNAVIFFSTSVGIVKMVWGDVRACRRLVLVGKMLGWGSNVQEINVPLAERRNSIVGMGRSNDSQTRLRASTRLDDESLLDSL</sequence>
<dbReference type="OrthoDB" id="18453at2759"/>
<evidence type="ECO:0000256" key="3">
    <source>
        <dbReference type="ARBA" id="ARBA00022989"/>
    </source>
</evidence>
<feature type="transmembrane region" description="Helical" evidence="5">
    <location>
        <begin position="309"/>
        <end position="333"/>
    </location>
</feature>
<dbReference type="PANTHER" id="PTHR23112">
    <property type="entry name" value="G PROTEIN-COUPLED RECEPTOR 157-RELATED"/>
    <property type="match status" value="1"/>
</dbReference>
<dbReference type="Pfam" id="PF00002">
    <property type="entry name" value="7tm_2"/>
    <property type="match status" value="1"/>
</dbReference>
<dbReference type="KEGG" id="psco:LY89DRAFT_143917"/>
<dbReference type="GO" id="GO:0007189">
    <property type="term" value="P:adenylate cyclase-activating G protein-coupled receptor signaling pathway"/>
    <property type="evidence" value="ECO:0007669"/>
    <property type="project" value="TreeGrafter"/>
</dbReference>
<protein>
    <recommendedName>
        <fullName evidence="6">G-protein coupled receptors family 2 profile 2 domain-containing protein</fullName>
    </recommendedName>
</protein>
<feature type="transmembrane region" description="Helical" evidence="5">
    <location>
        <begin position="118"/>
        <end position="140"/>
    </location>
</feature>
<keyword evidence="8" id="KW-1185">Reference proteome</keyword>
<dbReference type="InterPro" id="IPR017981">
    <property type="entry name" value="GPCR_2-like_7TM"/>
</dbReference>
<dbReference type="GO" id="GO:0005886">
    <property type="term" value="C:plasma membrane"/>
    <property type="evidence" value="ECO:0007669"/>
    <property type="project" value="TreeGrafter"/>
</dbReference>
<evidence type="ECO:0000313" key="7">
    <source>
        <dbReference type="EMBL" id="KUJ14603.1"/>
    </source>
</evidence>
<comment type="subcellular location">
    <subcellularLocation>
        <location evidence="1">Membrane</location>
        <topology evidence="1">Multi-pass membrane protein</topology>
    </subcellularLocation>
</comment>
<dbReference type="AlphaFoldDB" id="A0A194X342"/>
<keyword evidence="3 5" id="KW-1133">Transmembrane helix</keyword>
<feature type="transmembrane region" description="Helical" evidence="5">
    <location>
        <begin position="85"/>
        <end position="106"/>
    </location>
</feature>
<evidence type="ECO:0000256" key="5">
    <source>
        <dbReference type="SAM" id="Phobius"/>
    </source>
</evidence>
<dbReference type="RefSeq" id="XP_018068958.1">
    <property type="nucleotide sequence ID" value="XM_018205335.1"/>
</dbReference>
<accession>A0A194X342</accession>
<proteinExistence type="predicted"/>
<dbReference type="SUPFAM" id="SSF81321">
    <property type="entry name" value="Family A G protein-coupled receptor-like"/>
    <property type="match status" value="1"/>
</dbReference>
<dbReference type="STRING" id="149040.A0A194X342"/>
<dbReference type="GO" id="GO:0004930">
    <property type="term" value="F:G protein-coupled receptor activity"/>
    <property type="evidence" value="ECO:0007669"/>
    <property type="project" value="InterPro"/>
</dbReference>
<dbReference type="InterPro" id="IPR000832">
    <property type="entry name" value="GPCR_2_secretin-like"/>
</dbReference>
<feature type="transmembrane region" description="Helical" evidence="5">
    <location>
        <begin position="171"/>
        <end position="190"/>
    </location>
</feature>
<dbReference type="EMBL" id="KQ947420">
    <property type="protein sequence ID" value="KUJ14603.1"/>
    <property type="molecule type" value="Genomic_DNA"/>
</dbReference>
<keyword evidence="4 5" id="KW-0472">Membrane</keyword>
<evidence type="ECO:0000256" key="4">
    <source>
        <dbReference type="ARBA" id="ARBA00023136"/>
    </source>
</evidence>
<name>A0A194X342_MOLSC</name>
<dbReference type="Gene3D" id="1.20.1070.10">
    <property type="entry name" value="Rhodopsin 7-helix transmembrane proteins"/>
    <property type="match status" value="1"/>
</dbReference>
<evidence type="ECO:0000259" key="6">
    <source>
        <dbReference type="PROSITE" id="PS50261"/>
    </source>
</evidence>
<feature type="domain" description="G-protein coupled receptors family 2 profile 2" evidence="6">
    <location>
        <begin position="11"/>
        <end position="194"/>
    </location>
</feature>
<reference evidence="7 8" key="1">
    <citation type="submission" date="2015-10" db="EMBL/GenBank/DDBJ databases">
        <title>Full genome of DAOMC 229536 Phialocephala scopiformis, a fungal endophyte of spruce producing the potent anti-insectan compound rugulosin.</title>
        <authorList>
            <consortium name="DOE Joint Genome Institute"/>
            <person name="Walker A.K."/>
            <person name="Frasz S.L."/>
            <person name="Seifert K.A."/>
            <person name="Miller J.D."/>
            <person name="Mondo S.J."/>
            <person name="Labutti K."/>
            <person name="Lipzen A."/>
            <person name="Dockter R."/>
            <person name="Kennedy M."/>
            <person name="Grigoriev I.V."/>
            <person name="Spatafora J.W."/>
        </authorList>
    </citation>
    <scope>NUCLEOTIDE SEQUENCE [LARGE SCALE GENOMIC DNA]</scope>
    <source>
        <strain evidence="7 8">CBS 120377</strain>
    </source>
</reference>